<evidence type="ECO:0000313" key="1">
    <source>
        <dbReference type="EMBL" id="OBQ19141.1"/>
    </source>
</evidence>
<proteinExistence type="predicted"/>
<organism evidence="1 2">
    <name type="scientific">Aphanizomenon flos-aquae LD13</name>
    <dbReference type="NCBI Taxonomy" id="1710894"/>
    <lineage>
        <taxon>Bacteria</taxon>
        <taxon>Bacillati</taxon>
        <taxon>Cyanobacteriota</taxon>
        <taxon>Cyanophyceae</taxon>
        <taxon>Nostocales</taxon>
        <taxon>Aphanizomenonaceae</taxon>
        <taxon>Aphanizomenon</taxon>
    </lineage>
</organism>
<gene>
    <name evidence="1" type="ORF">AN481_17925</name>
</gene>
<reference evidence="1 2" key="1">
    <citation type="submission" date="2015-09" db="EMBL/GenBank/DDBJ databases">
        <title>Whole genome shotgun sequence assembly of Aphanizomenon flos-aquae UKL13.</title>
        <authorList>
            <person name="Driscoll C."/>
        </authorList>
    </citation>
    <scope>NUCLEOTIDE SEQUENCE [LARGE SCALE GENOMIC DNA]</scope>
    <source>
        <strain evidence="1">MDT13</strain>
    </source>
</reference>
<dbReference type="PATRIC" id="fig|1710894.3.peg.2634"/>
<dbReference type="AlphaFoldDB" id="A0A1B7VJD9"/>
<dbReference type="STRING" id="1803587.GCA_001593825_03261"/>
<protein>
    <submittedName>
        <fullName evidence="1">Uncharacterized protein</fullName>
    </submittedName>
</protein>
<evidence type="ECO:0000313" key="2">
    <source>
        <dbReference type="Proteomes" id="UP000092382"/>
    </source>
</evidence>
<dbReference type="EMBL" id="LJOY01000090">
    <property type="protein sequence ID" value="OBQ19141.1"/>
    <property type="molecule type" value="Genomic_DNA"/>
</dbReference>
<sequence>YGSFLTIEFGQPLPSNNEQQKIHGEWHLWLYNCTWRLEEGDKILADSEDKRNNLEVAVHRLENLTLQSVNLIPPAWDMVFAFEHQVVLKLFAIYSQNYNHWFLYTPDAEVLNVKILRILSKLCIGIGDTEFDQLMTLFSIDNRFYLGKTQRL</sequence>
<accession>A0A1B7VJD9</accession>
<dbReference type="Proteomes" id="UP000092382">
    <property type="component" value="Unassembled WGS sequence"/>
</dbReference>
<feature type="non-terminal residue" evidence="1">
    <location>
        <position position="1"/>
    </location>
</feature>
<comment type="caution">
    <text evidence="1">The sequence shown here is derived from an EMBL/GenBank/DDBJ whole genome shotgun (WGS) entry which is preliminary data.</text>
</comment>
<name>A0A1B7VJD9_APHFL</name>